<gene>
    <name evidence="2" type="ORF">GA0074704_0528</name>
</gene>
<keyword evidence="3" id="KW-1185">Reference proteome</keyword>
<dbReference type="CDD" id="cd06223">
    <property type="entry name" value="PRTases_typeI"/>
    <property type="match status" value="1"/>
</dbReference>
<dbReference type="Pfam" id="PF00156">
    <property type="entry name" value="Pribosyltran"/>
    <property type="match status" value="1"/>
</dbReference>
<keyword evidence="2" id="KW-0808">Transferase</keyword>
<evidence type="ECO:0000259" key="1">
    <source>
        <dbReference type="Pfam" id="PF00156"/>
    </source>
</evidence>
<dbReference type="InterPro" id="IPR000836">
    <property type="entry name" value="PRTase_dom"/>
</dbReference>
<dbReference type="InterPro" id="IPR029057">
    <property type="entry name" value="PRTase-like"/>
</dbReference>
<dbReference type="Gene3D" id="3.40.50.2020">
    <property type="match status" value="1"/>
</dbReference>
<dbReference type="Proteomes" id="UP000198210">
    <property type="component" value="Chromosome I"/>
</dbReference>
<reference evidence="2 3" key="1">
    <citation type="submission" date="2016-06" db="EMBL/GenBank/DDBJ databases">
        <authorList>
            <person name="Kjaerup R.B."/>
            <person name="Dalgaard T.S."/>
            <person name="Juul-Madsen H.R."/>
        </authorList>
    </citation>
    <scope>NUCLEOTIDE SEQUENCE [LARGE SCALE GENOMIC DNA]</scope>
    <source>
        <strain evidence="2 3">DSM 45097</strain>
    </source>
</reference>
<dbReference type="EMBL" id="LT607751">
    <property type="protein sequence ID" value="SCG37457.1"/>
    <property type="molecule type" value="Genomic_DNA"/>
</dbReference>
<accession>A0A1C5GV31</accession>
<feature type="domain" description="Phosphoribosyltransferase" evidence="1">
    <location>
        <begin position="19"/>
        <end position="182"/>
    </location>
</feature>
<sequence>MSTYRDREDAGSQLADRLTALTGQSDVIVLGLVRGGVPVARVVAERLGAPLDILVVRKLGMPWAPEVAFGALGPGGVRVLNDLVAARLDADAVADVQRREQAELDRREARYRAGRPPLDLTGRTAVIVDDGLATGATARAAVQVARQLGAHRVIVAVPVGAQEAYEMLAAEADQVVCAQKPPEFGAVSAYYDDFHEVSDDEVTDALAAVG</sequence>
<dbReference type="AlphaFoldDB" id="A0A1C5GV31"/>
<dbReference type="SUPFAM" id="SSF53271">
    <property type="entry name" value="PRTase-like"/>
    <property type="match status" value="1"/>
</dbReference>
<keyword evidence="2" id="KW-0328">Glycosyltransferase</keyword>
<name>A0A1C5GV31_9ACTN</name>
<evidence type="ECO:0000313" key="3">
    <source>
        <dbReference type="Proteomes" id="UP000198210"/>
    </source>
</evidence>
<dbReference type="RefSeq" id="WP_088969006.1">
    <property type="nucleotide sequence ID" value="NZ_JBHLYF010000009.1"/>
</dbReference>
<protein>
    <submittedName>
        <fullName evidence="2">Predicted phosphoribosyltransferase</fullName>
    </submittedName>
</protein>
<proteinExistence type="predicted"/>
<evidence type="ECO:0000313" key="2">
    <source>
        <dbReference type="EMBL" id="SCG37457.1"/>
    </source>
</evidence>
<dbReference type="GO" id="GO:0016757">
    <property type="term" value="F:glycosyltransferase activity"/>
    <property type="evidence" value="ECO:0007669"/>
    <property type="project" value="UniProtKB-KW"/>
</dbReference>
<dbReference type="Gene3D" id="3.30.1310.20">
    <property type="entry name" value="PRTase-like"/>
    <property type="match status" value="1"/>
</dbReference>
<organism evidence="2 3">
    <name type="scientific">Micromonospora siamensis</name>
    <dbReference type="NCBI Taxonomy" id="299152"/>
    <lineage>
        <taxon>Bacteria</taxon>
        <taxon>Bacillati</taxon>
        <taxon>Actinomycetota</taxon>
        <taxon>Actinomycetes</taxon>
        <taxon>Micromonosporales</taxon>
        <taxon>Micromonosporaceae</taxon>
        <taxon>Micromonospora</taxon>
    </lineage>
</organism>